<dbReference type="AlphaFoldDB" id="A0A077HRK1"/>
<dbReference type="KEGG" id="cuv:CUREI_08325"/>
<gene>
    <name evidence="2" type="ORF">CUREI_08325</name>
</gene>
<name>A0A077HRK1_9CORY</name>
<feature type="transmembrane region" description="Helical" evidence="1">
    <location>
        <begin position="31"/>
        <end position="49"/>
    </location>
</feature>
<reference evidence="2 3" key="1">
    <citation type="submission" date="2014-08" db="EMBL/GenBank/DDBJ databases">
        <title>Complete genome sequence of Corynebacterium ureicelerivorans DSM 45051, a lipophilic and urea-splitting isolate from a blood culture of a septicaemia patient.</title>
        <authorList>
            <person name="Tippelt A."/>
            <person name="Albersmeier A."/>
            <person name="Brinkrolf K."/>
            <person name="Ruckert C."/>
            <person name="Tauch A."/>
        </authorList>
    </citation>
    <scope>NUCLEOTIDE SEQUENCE [LARGE SCALE GENOMIC DNA]</scope>
    <source>
        <strain evidence="2 3">IMMIB RIV-2301</strain>
    </source>
</reference>
<evidence type="ECO:0000313" key="2">
    <source>
        <dbReference type="EMBL" id="AIL97302.1"/>
    </source>
</evidence>
<protein>
    <submittedName>
        <fullName evidence="2">Uncharacterized protein</fullName>
    </submittedName>
</protein>
<keyword evidence="1" id="KW-1133">Transmembrane helix</keyword>
<sequence>MNATTLGAAGSLAAFAGTLLAMNHGTRLAGIVLLGTALTLGAVGLALRIQPRRGPVLAAALALAGLGFTSIPAVQTQLLAIEAHEYTEEQFKQVQRSAQHYGRLGRQLAAAEGTSIGNPLPPGSTVKLDGWEITVRSPTDIRATHDGAAPEQPYELTQKGEVLEVKVGDQTRYIELAT</sequence>
<proteinExistence type="predicted"/>
<organism evidence="2 3">
    <name type="scientific">Corynebacterium ureicelerivorans</name>
    <dbReference type="NCBI Taxonomy" id="401472"/>
    <lineage>
        <taxon>Bacteria</taxon>
        <taxon>Bacillati</taxon>
        <taxon>Actinomycetota</taxon>
        <taxon>Actinomycetes</taxon>
        <taxon>Mycobacteriales</taxon>
        <taxon>Corynebacteriaceae</taxon>
        <taxon>Corynebacterium</taxon>
    </lineage>
</organism>
<dbReference type="Proteomes" id="UP000028939">
    <property type="component" value="Chromosome"/>
</dbReference>
<evidence type="ECO:0000256" key="1">
    <source>
        <dbReference type="SAM" id="Phobius"/>
    </source>
</evidence>
<dbReference type="HOGENOM" id="CLU_1508199_0_0_11"/>
<keyword evidence="3" id="KW-1185">Reference proteome</keyword>
<keyword evidence="1" id="KW-0812">Transmembrane</keyword>
<feature type="transmembrane region" description="Helical" evidence="1">
    <location>
        <begin position="56"/>
        <end position="74"/>
    </location>
</feature>
<keyword evidence="1" id="KW-0472">Membrane</keyword>
<dbReference type="EMBL" id="CP009215">
    <property type="protein sequence ID" value="AIL97302.1"/>
    <property type="molecule type" value="Genomic_DNA"/>
</dbReference>
<accession>A0A077HRK1</accession>
<dbReference type="RefSeq" id="WP_038612562.1">
    <property type="nucleotide sequence ID" value="NZ_CP009215.1"/>
</dbReference>
<evidence type="ECO:0000313" key="3">
    <source>
        <dbReference type="Proteomes" id="UP000028939"/>
    </source>
</evidence>